<organism evidence="3 4">
    <name type="scientific">Granulicatella adiacens ATCC 49175</name>
    <dbReference type="NCBI Taxonomy" id="638301"/>
    <lineage>
        <taxon>Bacteria</taxon>
        <taxon>Bacillati</taxon>
        <taxon>Bacillota</taxon>
        <taxon>Bacilli</taxon>
        <taxon>Lactobacillales</taxon>
        <taxon>Carnobacteriaceae</taxon>
        <taxon>Granulicatella</taxon>
    </lineage>
</organism>
<dbReference type="AlphaFoldDB" id="C8NIB8"/>
<dbReference type="Gene3D" id="3.40.190.10">
    <property type="entry name" value="Periplasmic binding protein-like II"/>
    <property type="match status" value="2"/>
</dbReference>
<dbReference type="InterPro" id="IPR036388">
    <property type="entry name" value="WH-like_DNA-bd_sf"/>
</dbReference>
<dbReference type="EMBL" id="ACKZ01000027">
    <property type="protein sequence ID" value="EEW36593.1"/>
    <property type="molecule type" value="Genomic_DNA"/>
</dbReference>
<accession>C8NIB8</accession>
<dbReference type="STRING" id="638301.HMPREF0444_1663"/>
<gene>
    <name evidence="3" type="ORF">HMPREF0444_1663</name>
</gene>
<dbReference type="SUPFAM" id="SSF46785">
    <property type="entry name" value="Winged helix' DNA-binding domain"/>
    <property type="match status" value="1"/>
</dbReference>
<dbReference type="RefSeq" id="WP_005606204.1">
    <property type="nucleotide sequence ID" value="NZ_CP102283.1"/>
</dbReference>
<dbReference type="GeneID" id="78412569"/>
<dbReference type="NCBIfam" id="NF041241">
    <property type="entry name" value="YhfZ_full"/>
    <property type="match status" value="1"/>
</dbReference>
<name>C8NIB8_9LACT</name>
<evidence type="ECO:0000313" key="4">
    <source>
        <dbReference type="Proteomes" id="UP000005926"/>
    </source>
</evidence>
<dbReference type="Gene3D" id="1.10.10.10">
    <property type="entry name" value="Winged helix-like DNA-binding domain superfamily/Winged helix DNA-binding domain"/>
    <property type="match status" value="1"/>
</dbReference>
<dbReference type="Pfam" id="PF14503">
    <property type="entry name" value="YhfZ_C"/>
    <property type="match status" value="1"/>
</dbReference>
<comment type="caution">
    <text evidence="3">The sequence shown here is derived from an EMBL/GenBank/DDBJ whole genome shotgun (WGS) entry which is preliminary data.</text>
</comment>
<feature type="domain" description="Uncharacterised protein YhfZ C-terminal" evidence="2">
    <location>
        <begin position="76"/>
        <end position="307"/>
    </location>
</feature>
<dbReference type="InterPro" id="IPR032791">
    <property type="entry name" value="YhfZ_C"/>
</dbReference>
<dbReference type="eggNOG" id="COG3221">
    <property type="taxonomic scope" value="Bacteria"/>
</dbReference>
<dbReference type="Pfam" id="PF14502">
    <property type="entry name" value="HTH_41"/>
    <property type="match status" value="1"/>
</dbReference>
<reference evidence="3 4" key="1">
    <citation type="submission" date="2009-08" db="EMBL/GenBank/DDBJ databases">
        <authorList>
            <person name="Muzny D."/>
            <person name="Qin X."/>
            <person name="Deng J."/>
            <person name="Jiang H."/>
            <person name="Liu Y."/>
            <person name="Qu J."/>
            <person name="Song X.-Z."/>
            <person name="Zhang L."/>
            <person name="Thornton R."/>
            <person name="Coyle M."/>
            <person name="Francisco L."/>
            <person name="Jackson L."/>
            <person name="Javaid M."/>
            <person name="Korchina V."/>
            <person name="Kovar C."/>
            <person name="Mata R."/>
            <person name="Mathew T."/>
            <person name="Ngo R."/>
            <person name="Nguyen L."/>
            <person name="Nguyen N."/>
            <person name="Okwuonu G."/>
            <person name="Ongeri F."/>
            <person name="Pham C."/>
            <person name="Simmons D."/>
            <person name="Wilczek-Boney K."/>
            <person name="Hale W."/>
            <person name="Jakkamsetti A."/>
            <person name="Pham P."/>
            <person name="Ruth R."/>
            <person name="San Lucas F."/>
            <person name="Warren J."/>
            <person name="Zhang J."/>
            <person name="Zhao Z."/>
            <person name="Zhou C."/>
            <person name="Zhu D."/>
            <person name="Lee S."/>
            <person name="Bess C."/>
            <person name="Blankenburg K."/>
            <person name="Forbes L."/>
            <person name="Fu Q."/>
            <person name="Gubbala S."/>
            <person name="Hirani K."/>
            <person name="Jayaseelan J.C."/>
            <person name="Lara F."/>
            <person name="Munidasa M."/>
            <person name="Palculict T."/>
            <person name="Patil S."/>
            <person name="Pu L.-L."/>
            <person name="Saada N."/>
            <person name="Tang L."/>
            <person name="Weissenberger G."/>
            <person name="Zhu Y."/>
            <person name="Hemphill L."/>
            <person name="Shang Y."/>
            <person name="Youmans B."/>
            <person name="Ayvaz T."/>
            <person name="Ross M."/>
            <person name="Santibanez J."/>
            <person name="Aqrawi P."/>
            <person name="Gross S."/>
            <person name="Joshi V."/>
            <person name="Fowler G."/>
            <person name="Nazareth L."/>
            <person name="Reid J."/>
            <person name="Worley K."/>
            <person name="Petrosino J."/>
            <person name="Highlander S."/>
            <person name="Gibbs R."/>
        </authorList>
    </citation>
    <scope>NUCLEOTIDE SEQUENCE [LARGE SCALE GENOMIC DNA]</scope>
    <source>
        <strain evidence="3 4">ATCC 49175</strain>
    </source>
</reference>
<evidence type="ECO:0000313" key="3">
    <source>
        <dbReference type="EMBL" id="EEW36593.1"/>
    </source>
</evidence>
<dbReference type="Proteomes" id="UP000005926">
    <property type="component" value="Unassembled WGS sequence"/>
</dbReference>
<sequence>MVEKFLMKKGQVINAIASDFLKKSVGDKVPSISEYQEDLEVARGTVQNAISYLKSEGAFKLISKGHQGSFISEINYEILQSYALSETVLGTMTLPYSKLYEGLATGIYEEFRNNHIPLNLGYIRGSKERIKAVTSKFYRFAIVSKFAAKQAIHNREPLEVALDFGKNSYLSEHVVVFSSENTDKTIESKKVAIDYNSIDQYLLTEEVVKGKNVQLVEMPGFQILTALRKGIVDVGVWNLDELMDKDYSDLSYSKIKHNQWIDDMTSAVVVVHKDDDSLMAFFNQSVAADKIIEIQEKVKNNEMIPQY</sequence>
<feature type="domain" description="YhfZ helix-turn-helix" evidence="1">
    <location>
        <begin position="25"/>
        <end position="71"/>
    </location>
</feature>
<keyword evidence="4" id="KW-1185">Reference proteome</keyword>
<dbReference type="HOGENOM" id="CLU_073294_1_0_9"/>
<evidence type="ECO:0000259" key="1">
    <source>
        <dbReference type="Pfam" id="PF14502"/>
    </source>
</evidence>
<dbReference type="SUPFAM" id="SSF53850">
    <property type="entry name" value="Periplasmic binding protein-like II"/>
    <property type="match status" value="1"/>
</dbReference>
<dbReference type="InterPro" id="IPR036390">
    <property type="entry name" value="WH_DNA-bd_sf"/>
</dbReference>
<protein>
    <submittedName>
        <fullName evidence="3">Uncharacterized protein</fullName>
    </submittedName>
</protein>
<proteinExistence type="predicted"/>
<dbReference type="InterPro" id="IPR041444">
    <property type="entry name" value="HTH_41"/>
</dbReference>
<evidence type="ECO:0000259" key="2">
    <source>
        <dbReference type="Pfam" id="PF14503"/>
    </source>
</evidence>